<gene>
    <name evidence="1" type="ORF">ACFLIM_21625</name>
</gene>
<name>A0ABW7AEN0_9ACTN</name>
<evidence type="ECO:0000313" key="2">
    <source>
        <dbReference type="Proteomes" id="UP001603978"/>
    </source>
</evidence>
<sequence>MRTFRVTAQKSGDWWALTVEGPGLSRPAYTQAKRLDKAEAMVRDLLALHFDVAPGDVGEIDIAPADESLADELACTRKVRRDAERLRDEATTRTRATARHLRERGYAQREIGALLGVSHQAVGKLLGERPAPRVDA</sequence>
<dbReference type="RefSeq" id="WP_393168088.1">
    <property type="nucleotide sequence ID" value="NZ_JBICRM010000012.1"/>
</dbReference>
<dbReference type="Proteomes" id="UP001603978">
    <property type="component" value="Unassembled WGS sequence"/>
</dbReference>
<proteinExistence type="predicted"/>
<keyword evidence="2" id="KW-1185">Reference proteome</keyword>
<dbReference type="EMBL" id="JBICRM010000012">
    <property type="protein sequence ID" value="MFG1705798.1"/>
    <property type="molecule type" value="Genomic_DNA"/>
</dbReference>
<evidence type="ECO:0000313" key="1">
    <source>
        <dbReference type="EMBL" id="MFG1705798.1"/>
    </source>
</evidence>
<accession>A0ABW7AEN0</accession>
<protein>
    <submittedName>
        <fullName evidence="1">Uncharacterized protein</fullName>
    </submittedName>
</protein>
<comment type="caution">
    <text evidence="1">The sequence shown here is derived from an EMBL/GenBank/DDBJ whole genome shotgun (WGS) entry which is preliminary data.</text>
</comment>
<reference evidence="1 2" key="1">
    <citation type="submission" date="2024-10" db="EMBL/GenBank/DDBJ databases">
        <authorList>
            <person name="Topkara A.R."/>
            <person name="Saygin H."/>
        </authorList>
    </citation>
    <scope>NUCLEOTIDE SEQUENCE [LARGE SCALE GENOMIC DNA]</scope>
    <source>
        <strain evidence="1 2">M3C6</strain>
    </source>
</reference>
<organism evidence="1 2">
    <name type="scientific">Nonomuraea marmarensis</name>
    <dbReference type="NCBI Taxonomy" id="3351344"/>
    <lineage>
        <taxon>Bacteria</taxon>
        <taxon>Bacillati</taxon>
        <taxon>Actinomycetota</taxon>
        <taxon>Actinomycetes</taxon>
        <taxon>Streptosporangiales</taxon>
        <taxon>Streptosporangiaceae</taxon>
        <taxon>Nonomuraea</taxon>
    </lineage>
</organism>